<protein>
    <submittedName>
        <fullName evidence="1">Uncharacterized protein</fullName>
    </submittedName>
</protein>
<name>A0A822XWI5_NELNU</name>
<comment type="caution">
    <text evidence="1">The sequence shown here is derived from an EMBL/GenBank/DDBJ whole genome shotgun (WGS) entry which is preliminary data.</text>
</comment>
<accession>A0A822XWI5</accession>
<keyword evidence="2" id="KW-1185">Reference proteome</keyword>
<sequence length="58" mass="6341">MPVLGGQIIFFFNGSSEGNCGLAWGWKGISRFGRQIFSDTLVGGLLWMMPLKLKFGSS</sequence>
<dbReference type="AlphaFoldDB" id="A0A822XWI5"/>
<evidence type="ECO:0000313" key="2">
    <source>
        <dbReference type="Proteomes" id="UP000607653"/>
    </source>
</evidence>
<dbReference type="Proteomes" id="UP000607653">
    <property type="component" value="Unassembled WGS sequence"/>
</dbReference>
<reference evidence="1 2" key="1">
    <citation type="journal article" date="2020" name="Mol. Biol. Evol.">
        <title>Distinct Expression and Methylation Patterns for Genes with Different Fates following a Single Whole-Genome Duplication in Flowering Plants.</title>
        <authorList>
            <person name="Shi T."/>
            <person name="Rahmani R.S."/>
            <person name="Gugger P.F."/>
            <person name="Wang M."/>
            <person name="Li H."/>
            <person name="Zhang Y."/>
            <person name="Li Z."/>
            <person name="Wang Q."/>
            <person name="Van de Peer Y."/>
            <person name="Marchal K."/>
            <person name="Chen J."/>
        </authorList>
    </citation>
    <scope>NUCLEOTIDE SEQUENCE [LARGE SCALE GENOMIC DNA]</scope>
    <source>
        <tissue evidence="1">Leaf</tissue>
    </source>
</reference>
<gene>
    <name evidence="1" type="ORF">HUJ06_023221</name>
</gene>
<evidence type="ECO:0000313" key="1">
    <source>
        <dbReference type="EMBL" id="DAD21758.1"/>
    </source>
</evidence>
<proteinExistence type="predicted"/>
<dbReference type="EMBL" id="DUZY01000001">
    <property type="protein sequence ID" value="DAD21758.1"/>
    <property type="molecule type" value="Genomic_DNA"/>
</dbReference>
<organism evidence="1 2">
    <name type="scientific">Nelumbo nucifera</name>
    <name type="common">Sacred lotus</name>
    <dbReference type="NCBI Taxonomy" id="4432"/>
    <lineage>
        <taxon>Eukaryota</taxon>
        <taxon>Viridiplantae</taxon>
        <taxon>Streptophyta</taxon>
        <taxon>Embryophyta</taxon>
        <taxon>Tracheophyta</taxon>
        <taxon>Spermatophyta</taxon>
        <taxon>Magnoliopsida</taxon>
        <taxon>Proteales</taxon>
        <taxon>Nelumbonaceae</taxon>
        <taxon>Nelumbo</taxon>
    </lineage>
</organism>